<dbReference type="NCBIfam" id="TIGR00026">
    <property type="entry name" value="hi_GC_TIGR00026"/>
    <property type="match status" value="1"/>
</dbReference>
<accession>A0A6N4VCG9</accession>
<organism evidence="1 2">
    <name type="scientific">Mycolicibacterium poriferae</name>
    <dbReference type="NCBI Taxonomy" id="39694"/>
    <lineage>
        <taxon>Bacteria</taxon>
        <taxon>Bacillati</taxon>
        <taxon>Actinomycetota</taxon>
        <taxon>Actinomycetes</taxon>
        <taxon>Mycobacteriales</taxon>
        <taxon>Mycobacteriaceae</taxon>
        <taxon>Mycolicibacterium</taxon>
    </lineage>
</organism>
<keyword evidence="2" id="KW-1185">Reference proteome</keyword>
<name>A0A6N4VCG9_9MYCO</name>
<dbReference type="Pfam" id="PF04075">
    <property type="entry name" value="F420H2_quin_red"/>
    <property type="match status" value="1"/>
</dbReference>
<dbReference type="EMBL" id="AP022570">
    <property type="protein sequence ID" value="BBX51813.1"/>
    <property type="molecule type" value="Genomic_DNA"/>
</dbReference>
<dbReference type="InterPro" id="IPR004378">
    <property type="entry name" value="F420H2_quin_Rdtase"/>
</dbReference>
<dbReference type="RefSeq" id="WP_170311203.1">
    <property type="nucleotide sequence ID" value="NZ_AP022570.1"/>
</dbReference>
<sequence>MATGALSRWVTTPVSKLGEMFLRTPALARAPIALYKAGLGGMLGSRMVLLEHTGRKSGQPRQVVLEVLGHPAPDTYVVASGFGESAQWFRNVMAQPQVRISAGRLSSAPAVARRLAPSEADRALSDYIARHPRAWASLKGVIEHSLDGRVDPPGTDLPLVELTVRTP</sequence>
<evidence type="ECO:0008006" key="3">
    <source>
        <dbReference type="Google" id="ProtNLM"/>
    </source>
</evidence>
<protein>
    <recommendedName>
        <fullName evidence="3">Nitroreductase</fullName>
    </recommendedName>
</protein>
<evidence type="ECO:0000313" key="1">
    <source>
        <dbReference type="EMBL" id="BBX51813.1"/>
    </source>
</evidence>
<dbReference type="GO" id="GO:0016491">
    <property type="term" value="F:oxidoreductase activity"/>
    <property type="evidence" value="ECO:0007669"/>
    <property type="project" value="InterPro"/>
</dbReference>
<dbReference type="InterPro" id="IPR012349">
    <property type="entry name" value="Split_barrel_FMN-bd"/>
</dbReference>
<dbReference type="Gene3D" id="2.30.110.10">
    <property type="entry name" value="Electron Transport, Fmn-binding Protein, Chain A"/>
    <property type="match status" value="1"/>
</dbReference>
<reference evidence="1 2" key="1">
    <citation type="journal article" date="2019" name="Emerg. Microbes Infect.">
        <title>Comprehensive subspecies identification of 175 nontuberculous mycobacteria species based on 7547 genomic profiles.</title>
        <authorList>
            <person name="Matsumoto Y."/>
            <person name="Kinjo T."/>
            <person name="Motooka D."/>
            <person name="Nabeya D."/>
            <person name="Jung N."/>
            <person name="Uechi K."/>
            <person name="Horii T."/>
            <person name="Iida T."/>
            <person name="Fujita J."/>
            <person name="Nakamura S."/>
        </authorList>
    </citation>
    <scope>NUCLEOTIDE SEQUENCE [LARGE SCALE GENOMIC DNA]</scope>
    <source>
        <strain evidence="1 2">JCM 12603</strain>
    </source>
</reference>
<evidence type="ECO:0000313" key="2">
    <source>
        <dbReference type="Proteomes" id="UP000466785"/>
    </source>
</evidence>
<gene>
    <name evidence="1" type="ORF">MPOR_28390</name>
</gene>
<dbReference type="Proteomes" id="UP000466785">
    <property type="component" value="Chromosome"/>
</dbReference>
<proteinExistence type="predicted"/>
<dbReference type="AlphaFoldDB" id="A0A6N4VCG9"/>
<dbReference type="KEGG" id="mpof:MPOR_28390"/>